<dbReference type="InterPro" id="IPR017853">
    <property type="entry name" value="GH"/>
</dbReference>
<dbReference type="PANTHER" id="PTHR43405:SF1">
    <property type="entry name" value="GLYCOSYL HYDROLASE DIGH"/>
    <property type="match status" value="1"/>
</dbReference>
<name>A0A926D7Y8_9FIRM</name>
<proteinExistence type="predicted"/>
<dbReference type="Gene3D" id="3.20.20.80">
    <property type="entry name" value="Glycosidases"/>
    <property type="match status" value="1"/>
</dbReference>
<dbReference type="InterPro" id="IPR052177">
    <property type="entry name" value="Divisome_Glycosyl_Hydrolase"/>
</dbReference>
<keyword evidence="5" id="KW-1185">Reference proteome</keyword>
<dbReference type="InterPro" id="IPR003790">
    <property type="entry name" value="GHL10"/>
</dbReference>
<sequence>MAVHKAEQEAPPQSTESSAAEPTPKTAPPSRSPEPEQNGEELRGVWVPFMSLTMGEDQSESAFREKFTNIVAVAKEKGMNALIVQVRPFSDALYPSERYPWSHILTGTQGKDPGYDPLAIMVELSHTAGMQLHAWINPLRVRTSATPAALAENNPASLWKQSPDQADWTVETDTGLYMNPAYAEVRQYIADGAAEIAANYAVDGIQFDDYFYPTQDASFDETAYAAYVTAAKSSGESLSLSEWRISNINSLVASVYAAIKNANPDVVFGISPQGNLQNDLGMAADVSTWGAISGYVDYLCPQMYVSLQNQALPYADTLDAWRALVKNTNTKLYVGLAVYKAGSDADDGSWQESDDILSQQVLLGRKAECDGFLFYSWEYLEKEQTEQEVANVMKVLQ</sequence>
<feature type="region of interest" description="Disordered" evidence="2">
    <location>
        <begin position="1"/>
        <end position="41"/>
    </location>
</feature>
<reference evidence="4" key="1">
    <citation type="submission" date="2020-08" db="EMBL/GenBank/DDBJ databases">
        <title>Genome public.</title>
        <authorList>
            <person name="Liu C."/>
            <person name="Sun Q."/>
        </authorList>
    </citation>
    <scope>NUCLEOTIDE SEQUENCE</scope>
    <source>
        <strain evidence="4">NSJ-40</strain>
    </source>
</reference>
<dbReference type="AlphaFoldDB" id="A0A926D7Y8"/>
<comment type="caution">
    <text evidence="4">The sequence shown here is derived from an EMBL/GenBank/DDBJ whole genome shotgun (WGS) entry which is preliminary data.</text>
</comment>
<dbReference type="PANTHER" id="PTHR43405">
    <property type="entry name" value="GLYCOSYL HYDROLASE DIGH"/>
    <property type="match status" value="1"/>
</dbReference>
<dbReference type="Pfam" id="PF02638">
    <property type="entry name" value="GHL10"/>
    <property type="match status" value="1"/>
</dbReference>
<evidence type="ECO:0000313" key="4">
    <source>
        <dbReference type="EMBL" id="MBC8532514.1"/>
    </source>
</evidence>
<feature type="domain" description="Glycosyl hydrolase-like 10" evidence="3">
    <location>
        <begin position="41"/>
        <end position="343"/>
    </location>
</feature>
<gene>
    <name evidence="4" type="ORF">IAG03_00565</name>
</gene>
<evidence type="ECO:0000256" key="1">
    <source>
        <dbReference type="ARBA" id="ARBA00022729"/>
    </source>
</evidence>
<dbReference type="SUPFAM" id="SSF51445">
    <property type="entry name" value="(Trans)glycosidases"/>
    <property type="match status" value="1"/>
</dbReference>
<evidence type="ECO:0000259" key="3">
    <source>
        <dbReference type="Pfam" id="PF02638"/>
    </source>
</evidence>
<organism evidence="4 5">
    <name type="scientific">Yeguia hominis</name>
    <dbReference type="NCBI Taxonomy" id="2763662"/>
    <lineage>
        <taxon>Bacteria</taxon>
        <taxon>Bacillati</taxon>
        <taxon>Bacillota</taxon>
        <taxon>Clostridia</taxon>
        <taxon>Eubacteriales</taxon>
        <taxon>Yeguiaceae</taxon>
        <taxon>Yeguia</taxon>
    </lineage>
</organism>
<protein>
    <submittedName>
        <fullName evidence="4">Family 10 glycosylhydrolase</fullName>
    </submittedName>
</protein>
<feature type="compositionally biased region" description="Polar residues" evidence="2">
    <location>
        <begin position="11"/>
        <end position="20"/>
    </location>
</feature>
<keyword evidence="1" id="KW-0732">Signal</keyword>
<dbReference type="EMBL" id="JACRSN010000001">
    <property type="protein sequence ID" value="MBC8532514.1"/>
    <property type="molecule type" value="Genomic_DNA"/>
</dbReference>
<evidence type="ECO:0000256" key="2">
    <source>
        <dbReference type="SAM" id="MobiDB-lite"/>
    </source>
</evidence>
<dbReference type="Proteomes" id="UP000651482">
    <property type="component" value="Unassembled WGS sequence"/>
</dbReference>
<accession>A0A926D7Y8</accession>
<evidence type="ECO:0000313" key="5">
    <source>
        <dbReference type="Proteomes" id="UP000651482"/>
    </source>
</evidence>